<feature type="binding site" evidence="12">
    <location>
        <position position="258"/>
    </location>
    <ligand>
        <name>L-histidine</name>
        <dbReference type="ChEBI" id="CHEBI:57595"/>
    </ligand>
</feature>
<dbReference type="InterPro" id="IPR006195">
    <property type="entry name" value="aa-tRNA-synth_II"/>
</dbReference>
<reference evidence="14" key="1">
    <citation type="submission" date="2020-10" db="EMBL/GenBank/DDBJ databases">
        <authorList>
            <person name="Gilroy R."/>
        </authorList>
    </citation>
    <scope>NUCLEOTIDE SEQUENCE</scope>
    <source>
        <strain evidence="14">F6-4510</strain>
    </source>
</reference>
<dbReference type="HAMAP" id="MF_00127">
    <property type="entry name" value="His_tRNA_synth"/>
    <property type="match status" value="1"/>
</dbReference>
<dbReference type="PANTHER" id="PTHR43707:SF1">
    <property type="entry name" value="HISTIDINE--TRNA LIGASE, MITOCHONDRIAL-RELATED"/>
    <property type="match status" value="1"/>
</dbReference>
<dbReference type="Gene3D" id="3.40.50.800">
    <property type="entry name" value="Anticodon-binding domain"/>
    <property type="match status" value="1"/>
</dbReference>
<evidence type="ECO:0000313" key="14">
    <source>
        <dbReference type="EMBL" id="MBO8434045.1"/>
    </source>
</evidence>
<evidence type="ECO:0000256" key="1">
    <source>
        <dbReference type="ARBA" id="ARBA00004496"/>
    </source>
</evidence>
<evidence type="ECO:0000256" key="11">
    <source>
        <dbReference type="HAMAP-Rule" id="MF_00127"/>
    </source>
</evidence>
<dbReference type="Pfam" id="PF13393">
    <property type="entry name" value="tRNA-synt_His"/>
    <property type="match status" value="2"/>
</dbReference>
<feature type="binding site" evidence="12">
    <location>
        <position position="131"/>
    </location>
    <ligand>
        <name>L-histidine</name>
        <dbReference type="ChEBI" id="CHEBI:57595"/>
    </ligand>
</feature>
<dbReference type="GO" id="GO:0016740">
    <property type="term" value="F:transferase activity"/>
    <property type="evidence" value="ECO:0007669"/>
    <property type="project" value="UniProtKB-ARBA"/>
</dbReference>
<keyword evidence="9 11" id="KW-0030">Aminoacyl-tRNA synthetase</keyword>
<feature type="binding site" evidence="12">
    <location>
        <position position="113"/>
    </location>
    <ligand>
        <name>L-histidine</name>
        <dbReference type="ChEBI" id="CHEBI:57595"/>
    </ligand>
</feature>
<evidence type="ECO:0000256" key="10">
    <source>
        <dbReference type="ARBA" id="ARBA00047639"/>
    </source>
</evidence>
<evidence type="ECO:0000256" key="12">
    <source>
        <dbReference type="PIRSR" id="PIRSR001549-1"/>
    </source>
</evidence>
<dbReference type="FunFam" id="3.30.930.10:FF:000005">
    <property type="entry name" value="Histidine--tRNA ligase"/>
    <property type="match status" value="1"/>
</dbReference>
<sequence length="418" mass="47033">MLTQAPRGTRDIFGAEMKEWHKVEGIIREICENSGIEEIRTPIFEHTELFLRGVGETTDIVNKEMYTFNDKGDRSITLRPEGTAGIARAYIEHGMHNMPQPIKLYYLSSPIFRYEKAQAGRQRQFHQFGVEMLGSFSPAQDAEAISVASRLIETLGVKDIELRLNSLGCPECRSVYNKRLREFIGENIEHLCPTCKDRYEKNPLRVLDCKEEKCQSIIKDAPSVLDCLDEECTAHFEKVQEILTEMGIKFTVDPKIVRGLDYYTRTVFEFVTNSIGAQGTVCGGGRYDKLIEECGGQVTGAVGFGLGMERLLLTLEAQNGKFCDEPYKDIYIGAIGDRGFVKSQAVAYNLRKEGFKAECDTVGRSVKAQMKYANKIGAKYSVILGDREIDEDSVSLKNMETGDVQEIKLSEIAKYIAK</sequence>
<dbReference type="GO" id="GO:0005524">
    <property type="term" value="F:ATP binding"/>
    <property type="evidence" value="ECO:0007669"/>
    <property type="project" value="UniProtKB-UniRule"/>
</dbReference>
<dbReference type="CDD" id="cd00773">
    <property type="entry name" value="HisRS-like_core"/>
    <property type="match status" value="1"/>
</dbReference>
<dbReference type="AlphaFoldDB" id="A0A9D9H0K1"/>
<gene>
    <name evidence="11" type="primary">hisS</name>
    <name evidence="14" type="ORF">IAC55_01820</name>
</gene>
<dbReference type="SUPFAM" id="SSF52954">
    <property type="entry name" value="Class II aaRS ABD-related"/>
    <property type="match status" value="1"/>
</dbReference>
<dbReference type="PANTHER" id="PTHR43707">
    <property type="entry name" value="HISTIDYL-TRNA SYNTHETASE"/>
    <property type="match status" value="1"/>
</dbReference>
<dbReference type="EC" id="6.1.1.21" evidence="11"/>
<evidence type="ECO:0000256" key="3">
    <source>
        <dbReference type="ARBA" id="ARBA00011738"/>
    </source>
</evidence>
<dbReference type="GO" id="GO:0140096">
    <property type="term" value="F:catalytic activity, acting on a protein"/>
    <property type="evidence" value="ECO:0007669"/>
    <property type="project" value="UniProtKB-ARBA"/>
</dbReference>
<organism evidence="14 15">
    <name type="scientific">Candidatus Fimicola merdigallinarum</name>
    <dbReference type="NCBI Taxonomy" id="2840819"/>
    <lineage>
        <taxon>Bacteria</taxon>
        <taxon>Bacillati</taxon>
        <taxon>Bacillota</taxon>
        <taxon>Clostridia</taxon>
        <taxon>Lachnospirales</taxon>
        <taxon>Lachnospiraceae</taxon>
        <taxon>Lachnospiraceae incertae sedis</taxon>
        <taxon>Candidatus Fimicola</taxon>
    </lineage>
</organism>
<comment type="similarity">
    <text evidence="2 11">Belongs to the class-II aminoacyl-tRNA synthetase family.</text>
</comment>
<dbReference type="Gene3D" id="3.30.930.10">
    <property type="entry name" value="Bira Bifunctional Protein, Domain 2"/>
    <property type="match status" value="1"/>
</dbReference>
<reference evidence="14" key="2">
    <citation type="journal article" date="2021" name="PeerJ">
        <title>Extensive microbial diversity within the chicken gut microbiome revealed by metagenomics and culture.</title>
        <authorList>
            <person name="Gilroy R."/>
            <person name="Ravi A."/>
            <person name="Getino M."/>
            <person name="Pursley I."/>
            <person name="Horton D.L."/>
            <person name="Alikhan N.F."/>
            <person name="Baker D."/>
            <person name="Gharbi K."/>
            <person name="Hall N."/>
            <person name="Watson M."/>
            <person name="Adriaenssens E.M."/>
            <person name="Foster-Nyarko E."/>
            <person name="Jarju S."/>
            <person name="Secka A."/>
            <person name="Antonio M."/>
            <person name="Oren A."/>
            <person name="Chaudhuri R.R."/>
            <person name="La Ragione R."/>
            <person name="Hildebrand F."/>
            <person name="Pallen M.J."/>
        </authorList>
    </citation>
    <scope>NUCLEOTIDE SEQUENCE</scope>
    <source>
        <strain evidence="14">F6-4510</strain>
    </source>
</reference>
<keyword evidence="7 11" id="KW-0067">ATP-binding</keyword>
<evidence type="ECO:0000256" key="5">
    <source>
        <dbReference type="ARBA" id="ARBA00022598"/>
    </source>
</evidence>
<comment type="caution">
    <text evidence="14">The sequence shown here is derived from an EMBL/GenBank/DDBJ whole genome shotgun (WGS) entry which is preliminary data.</text>
</comment>
<evidence type="ECO:0000256" key="6">
    <source>
        <dbReference type="ARBA" id="ARBA00022741"/>
    </source>
</evidence>
<dbReference type="Proteomes" id="UP000823611">
    <property type="component" value="Unassembled WGS sequence"/>
</dbReference>
<dbReference type="Pfam" id="PF03129">
    <property type="entry name" value="HGTP_anticodon"/>
    <property type="match status" value="1"/>
</dbReference>
<feature type="binding site" evidence="12">
    <location>
        <begin position="262"/>
        <end position="263"/>
    </location>
    <ligand>
        <name>L-histidine</name>
        <dbReference type="ChEBI" id="CHEBI:57595"/>
    </ligand>
</feature>
<dbReference type="GO" id="GO:0004821">
    <property type="term" value="F:histidine-tRNA ligase activity"/>
    <property type="evidence" value="ECO:0007669"/>
    <property type="project" value="UniProtKB-UniRule"/>
</dbReference>
<keyword evidence="6 11" id="KW-0547">Nucleotide-binding</keyword>
<dbReference type="InterPro" id="IPR004154">
    <property type="entry name" value="Anticodon-bd"/>
</dbReference>
<comment type="catalytic activity">
    <reaction evidence="10 11">
        <text>tRNA(His) + L-histidine + ATP = L-histidyl-tRNA(His) + AMP + diphosphate + H(+)</text>
        <dbReference type="Rhea" id="RHEA:17313"/>
        <dbReference type="Rhea" id="RHEA-COMP:9665"/>
        <dbReference type="Rhea" id="RHEA-COMP:9689"/>
        <dbReference type="ChEBI" id="CHEBI:15378"/>
        <dbReference type="ChEBI" id="CHEBI:30616"/>
        <dbReference type="ChEBI" id="CHEBI:33019"/>
        <dbReference type="ChEBI" id="CHEBI:57595"/>
        <dbReference type="ChEBI" id="CHEBI:78442"/>
        <dbReference type="ChEBI" id="CHEBI:78527"/>
        <dbReference type="ChEBI" id="CHEBI:456215"/>
        <dbReference type="EC" id="6.1.1.21"/>
    </reaction>
</comment>
<dbReference type="SUPFAM" id="SSF55681">
    <property type="entry name" value="Class II aaRS and biotin synthetases"/>
    <property type="match status" value="1"/>
</dbReference>
<evidence type="ECO:0000313" key="15">
    <source>
        <dbReference type="Proteomes" id="UP000823611"/>
    </source>
</evidence>
<dbReference type="GO" id="GO:0005737">
    <property type="term" value="C:cytoplasm"/>
    <property type="evidence" value="ECO:0007669"/>
    <property type="project" value="UniProtKB-SubCell"/>
</dbReference>
<proteinExistence type="inferred from homology"/>
<comment type="subcellular location">
    <subcellularLocation>
        <location evidence="1 11">Cytoplasm</location>
    </subcellularLocation>
</comment>
<dbReference type="PIRSF" id="PIRSF001549">
    <property type="entry name" value="His-tRNA_synth"/>
    <property type="match status" value="1"/>
</dbReference>
<evidence type="ECO:0000256" key="7">
    <source>
        <dbReference type="ARBA" id="ARBA00022840"/>
    </source>
</evidence>
<evidence type="ECO:0000256" key="8">
    <source>
        <dbReference type="ARBA" id="ARBA00022917"/>
    </source>
</evidence>
<dbReference type="GO" id="GO:0006427">
    <property type="term" value="P:histidyl-tRNA aminoacylation"/>
    <property type="evidence" value="ECO:0007669"/>
    <property type="project" value="UniProtKB-UniRule"/>
</dbReference>
<comment type="subunit">
    <text evidence="3 11">Homodimer.</text>
</comment>
<protein>
    <recommendedName>
        <fullName evidence="11">Histidine--tRNA ligase</fullName>
        <ecNumber evidence="11">6.1.1.21</ecNumber>
    </recommendedName>
    <alternativeName>
        <fullName evidence="11">Histidyl-tRNA synthetase</fullName>
        <shortName evidence="11">HisRS</shortName>
    </alternativeName>
</protein>
<keyword evidence="5 11" id="KW-0436">Ligase</keyword>
<dbReference type="InterPro" id="IPR015807">
    <property type="entry name" value="His-tRNA-ligase"/>
</dbReference>
<dbReference type="NCBIfam" id="TIGR00442">
    <property type="entry name" value="hisS"/>
    <property type="match status" value="1"/>
</dbReference>
<feature type="domain" description="Aminoacyl-transfer RNA synthetases class-II family profile" evidence="13">
    <location>
        <begin position="1"/>
        <end position="326"/>
    </location>
</feature>
<dbReference type="CDD" id="cd00859">
    <property type="entry name" value="HisRS_anticodon"/>
    <property type="match status" value="1"/>
</dbReference>
<feature type="binding site" evidence="12">
    <location>
        <begin position="81"/>
        <end position="83"/>
    </location>
    <ligand>
        <name>L-histidine</name>
        <dbReference type="ChEBI" id="CHEBI:57595"/>
    </ligand>
</feature>
<dbReference type="PROSITE" id="PS50862">
    <property type="entry name" value="AA_TRNA_LIGASE_II"/>
    <property type="match status" value="1"/>
</dbReference>
<evidence type="ECO:0000256" key="9">
    <source>
        <dbReference type="ARBA" id="ARBA00023146"/>
    </source>
</evidence>
<dbReference type="InterPro" id="IPR036621">
    <property type="entry name" value="Anticodon-bd_dom_sf"/>
</dbReference>
<name>A0A9D9H0K1_9FIRM</name>
<evidence type="ECO:0000256" key="2">
    <source>
        <dbReference type="ARBA" id="ARBA00008226"/>
    </source>
</evidence>
<accession>A0A9D9H0K1</accession>
<keyword evidence="8 11" id="KW-0648">Protein biosynthesis</keyword>
<feature type="binding site" evidence="12">
    <location>
        <position position="127"/>
    </location>
    <ligand>
        <name>L-histidine</name>
        <dbReference type="ChEBI" id="CHEBI:57595"/>
    </ligand>
</feature>
<dbReference type="InterPro" id="IPR041715">
    <property type="entry name" value="HisRS-like_core"/>
</dbReference>
<evidence type="ECO:0000256" key="4">
    <source>
        <dbReference type="ARBA" id="ARBA00022490"/>
    </source>
</evidence>
<keyword evidence="4 11" id="KW-0963">Cytoplasm</keyword>
<dbReference type="EMBL" id="JADIMX010000034">
    <property type="protein sequence ID" value="MBO8434045.1"/>
    <property type="molecule type" value="Genomic_DNA"/>
</dbReference>
<dbReference type="InterPro" id="IPR004516">
    <property type="entry name" value="HisRS/HisZ"/>
</dbReference>
<dbReference type="InterPro" id="IPR045864">
    <property type="entry name" value="aa-tRNA-synth_II/BPL/LPL"/>
</dbReference>
<dbReference type="InterPro" id="IPR033656">
    <property type="entry name" value="HisRS_anticodon"/>
</dbReference>
<evidence type="ECO:0000259" key="13">
    <source>
        <dbReference type="PROSITE" id="PS50862"/>
    </source>
</evidence>